<proteinExistence type="inferred from homology"/>
<keyword evidence="6" id="KW-0500">Molybdenum</keyword>
<evidence type="ECO:0000259" key="7">
    <source>
        <dbReference type="SMART" id="SM00852"/>
    </source>
</evidence>
<dbReference type="PANTHER" id="PTHR10192:SF5">
    <property type="entry name" value="GEPHYRIN"/>
    <property type="match status" value="1"/>
</dbReference>
<keyword evidence="6" id="KW-0460">Magnesium</keyword>
<reference evidence="8 9" key="1">
    <citation type="submission" date="2016-10" db="EMBL/GenBank/DDBJ databases">
        <authorList>
            <person name="de Groot N.N."/>
        </authorList>
    </citation>
    <scope>NUCLEOTIDE SEQUENCE [LARGE SCALE GENOMIC DNA]</scope>
    <source>
        <strain evidence="8 9">DSM 15345</strain>
    </source>
</reference>
<dbReference type="InterPro" id="IPR038987">
    <property type="entry name" value="MoeA-like"/>
</dbReference>
<dbReference type="EC" id="2.10.1.1" evidence="6"/>
<dbReference type="EMBL" id="FNQM01000006">
    <property type="protein sequence ID" value="SEA52154.1"/>
    <property type="molecule type" value="Genomic_DNA"/>
</dbReference>
<dbReference type="Gene3D" id="3.40.980.10">
    <property type="entry name" value="MoaB/Mog-like domain"/>
    <property type="match status" value="1"/>
</dbReference>
<dbReference type="PANTHER" id="PTHR10192">
    <property type="entry name" value="MOLYBDOPTERIN BIOSYNTHESIS PROTEIN"/>
    <property type="match status" value="1"/>
</dbReference>
<dbReference type="InterPro" id="IPR001453">
    <property type="entry name" value="MoaB/Mog_dom"/>
</dbReference>
<dbReference type="CDD" id="cd00887">
    <property type="entry name" value="MoeA"/>
    <property type="match status" value="1"/>
</dbReference>
<protein>
    <recommendedName>
        <fullName evidence="6">Molybdopterin molybdenumtransferase</fullName>
        <ecNumber evidence="6">2.10.1.1</ecNumber>
    </recommendedName>
</protein>
<dbReference type="RefSeq" id="WP_342741609.1">
    <property type="nucleotide sequence ID" value="NZ_FNQM01000006.1"/>
</dbReference>
<dbReference type="SMART" id="SM00852">
    <property type="entry name" value="MoCF_biosynth"/>
    <property type="match status" value="1"/>
</dbReference>
<dbReference type="GO" id="GO:0005829">
    <property type="term" value="C:cytosol"/>
    <property type="evidence" value="ECO:0007669"/>
    <property type="project" value="TreeGrafter"/>
</dbReference>
<evidence type="ECO:0000256" key="5">
    <source>
        <dbReference type="ARBA" id="ARBA00047317"/>
    </source>
</evidence>
<dbReference type="Pfam" id="PF03454">
    <property type="entry name" value="MoeA_C"/>
    <property type="match status" value="1"/>
</dbReference>
<name>A0A1H4BVN0_9RHOB</name>
<dbReference type="InterPro" id="IPR036688">
    <property type="entry name" value="MoeA_C_domain_IV_sf"/>
</dbReference>
<dbReference type="AlphaFoldDB" id="A0A1H4BVN0"/>
<comment type="similarity">
    <text evidence="3 6">Belongs to the MoeA family.</text>
</comment>
<feature type="domain" description="MoaB/Mog" evidence="7">
    <location>
        <begin position="488"/>
        <end position="625"/>
    </location>
</feature>
<accession>A0A1H4BVN0</accession>
<keyword evidence="9" id="KW-1185">Reference proteome</keyword>
<dbReference type="Gene3D" id="3.90.105.10">
    <property type="entry name" value="Molybdopterin biosynthesis moea protein, domain 2"/>
    <property type="match status" value="1"/>
</dbReference>
<evidence type="ECO:0000256" key="4">
    <source>
        <dbReference type="ARBA" id="ARBA00023150"/>
    </source>
</evidence>
<evidence type="ECO:0000313" key="8">
    <source>
        <dbReference type="EMBL" id="SEA52154.1"/>
    </source>
</evidence>
<comment type="pathway">
    <text evidence="2 6">Cofactor biosynthesis; molybdopterin biosynthesis.</text>
</comment>
<dbReference type="Pfam" id="PF03453">
    <property type="entry name" value="MoeA_N"/>
    <property type="match status" value="1"/>
</dbReference>
<comment type="catalytic activity">
    <reaction evidence="5">
        <text>adenylyl-molybdopterin + molybdate = Mo-molybdopterin + AMP + H(+)</text>
        <dbReference type="Rhea" id="RHEA:35047"/>
        <dbReference type="ChEBI" id="CHEBI:15378"/>
        <dbReference type="ChEBI" id="CHEBI:36264"/>
        <dbReference type="ChEBI" id="CHEBI:62727"/>
        <dbReference type="ChEBI" id="CHEBI:71302"/>
        <dbReference type="ChEBI" id="CHEBI:456215"/>
        <dbReference type="EC" id="2.10.1.1"/>
    </reaction>
</comment>
<dbReference type="Pfam" id="PF00994">
    <property type="entry name" value="MoCF_biosynth"/>
    <property type="match status" value="1"/>
</dbReference>
<dbReference type="GO" id="GO:0006777">
    <property type="term" value="P:Mo-molybdopterin cofactor biosynthetic process"/>
    <property type="evidence" value="ECO:0007669"/>
    <property type="project" value="UniProtKB-UniRule"/>
</dbReference>
<dbReference type="GO" id="GO:0061599">
    <property type="term" value="F:molybdopterin molybdotransferase activity"/>
    <property type="evidence" value="ECO:0007669"/>
    <property type="project" value="UniProtKB-UniRule"/>
</dbReference>
<dbReference type="UniPathway" id="UPA00344"/>
<dbReference type="FunFam" id="3.40.980.10:FF:000001">
    <property type="entry name" value="Molybdopterin molybdenumtransferase"/>
    <property type="match status" value="1"/>
</dbReference>
<evidence type="ECO:0000313" key="9">
    <source>
        <dbReference type="Proteomes" id="UP000198703"/>
    </source>
</evidence>
<organism evidence="8 9">
    <name type="scientific">Rubrimonas cliftonensis</name>
    <dbReference type="NCBI Taxonomy" id="89524"/>
    <lineage>
        <taxon>Bacteria</taxon>
        <taxon>Pseudomonadati</taxon>
        <taxon>Pseudomonadota</taxon>
        <taxon>Alphaproteobacteria</taxon>
        <taxon>Rhodobacterales</taxon>
        <taxon>Paracoccaceae</taxon>
        <taxon>Rubrimonas</taxon>
    </lineage>
</organism>
<comment type="function">
    <text evidence="1 6">Catalyzes the insertion of molybdate into adenylated molybdopterin with the concomitant release of AMP.</text>
</comment>
<dbReference type="NCBIfam" id="TIGR00177">
    <property type="entry name" value="molyb_syn"/>
    <property type="match status" value="1"/>
</dbReference>
<dbReference type="InterPro" id="IPR036425">
    <property type="entry name" value="MoaB/Mog-like_dom_sf"/>
</dbReference>
<dbReference type="Gene3D" id="2.170.190.11">
    <property type="entry name" value="Molybdopterin biosynthesis moea protein, domain 3"/>
    <property type="match status" value="1"/>
</dbReference>
<keyword evidence="4 6" id="KW-0501">Molybdenum cofactor biosynthesis</keyword>
<comment type="cofactor">
    <cofactor evidence="6">
        <name>Mg(2+)</name>
        <dbReference type="ChEBI" id="CHEBI:18420"/>
    </cofactor>
</comment>
<evidence type="ECO:0000256" key="1">
    <source>
        <dbReference type="ARBA" id="ARBA00002901"/>
    </source>
</evidence>
<dbReference type="Gene3D" id="2.40.340.10">
    <property type="entry name" value="MoeA, C-terminal, domain IV"/>
    <property type="match status" value="1"/>
</dbReference>
<dbReference type="Proteomes" id="UP000198703">
    <property type="component" value="Unassembled WGS sequence"/>
</dbReference>
<dbReference type="PROSITE" id="PS01079">
    <property type="entry name" value="MOCF_BIOSYNTHESIS_2"/>
    <property type="match status" value="1"/>
</dbReference>
<dbReference type="GO" id="GO:0046872">
    <property type="term" value="F:metal ion binding"/>
    <property type="evidence" value="ECO:0007669"/>
    <property type="project" value="UniProtKB-UniRule"/>
</dbReference>
<dbReference type="SUPFAM" id="SSF63882">
    <property type="entry name" value="MoeA N-terminal region -like"/>
    <property type="match status" value="1"/>
</dbReference>
<dbReference type="STRING" id="89524.SAMN05444370_10664"/>
<evidence type="ECO:0000256" key="3">
    <source>
        <dbReference type="ARBA" id="ARBA00010763"/>
    </source>
</evidence>
<dbReference type="InterPro" id="IPR036135">
    <property type="entry name" value="MoeA_linker/N_sf"/>
</dbReference>
<sequence>MGRLFDMIVMVDWSAAAKPTPPKPSADAVWMAAARGGEVGEPEYFRTRAACLDRLATLLRAEIAAGRRVLAGFDFPFGWPRGLARAVTGDDAALGLWAWLADAVEDAPDNSNNRFAVAERLNAQLPGVGPFWGRPATADHPGVPEKGRARDGHGLPERRLVEAVVKGAQPCWKLYTTGSVGSQALLGVAALERLRRREALAGHVQVWPFETGLVPPSAPVCFAEIYPSLLRPEVKEGEVKDAAQVRAVAGAYAALDAAGALGARFAAGPGLSDEERAVVAREEAWILGAGASFAPPGPRALKDDCFALPPGVDWEPVDAALARLRARVACVCEAEDLALAQADGRILAEPALAIRAHPPEPNAAVDGYAFAHAAMGAGALPLLAGRAAAGAPFSGVVPPGAALRILTGATLPAGTDTVVMDEDATAEGGVLRFEPRLKPGANRRRAGENLTAGAVAAPAGRRLTPADLAQIAAGGLGAVRARRRLRVAVLSTGDEIAAPGAAPPPGAVFDSNRPMLLAMLARMGFEPVDLGVAPDDAAAVRAALDRGAAGADAIIASGGASAGDEDHMSRALREAGTLGSWRIAMKPGRPLALGMWRGAPVFGLPGNPVAAFVCALLFARPALAVMAGADWPEPRPLMLPAAFAKRKKAGRREFLRARLTEAGAVEAFHSEGSGLIGGLSWAEGLAELPDGALDLKPGDPVAFHGFPSLGL</sequence>
<dbReference type="InterPro" id="IPR005111">
    <property type="entry name" value="MoeA_C_domain_IV"/>
</dbReference>
<dbReference type="SUPFAM" id="SSF63867">
    <property type="entry name" value="MoeA C-terminal domain-like"/>
    <property type="match status" value="1"/>
</dbReference>
<keyword evidence="6 8" id="KW-0808">Transferase</keyword>
<dbReference type="InterPro" id="IPR008284">
    <property type="entry name" value="MoCF_biosynth_CS"/>
</dbReference>
<evidence type="ECO:0000256" key="2">
    <source>
        <dbReference type="ARBA" id="ARBA00005046"/>
    </source>
</evidence>
<evidence type="ECO:0000256" key="6">
    <source>
        <dbReference type="RuleBase" id="RU365090"/>
    </source>
</evidence>
<dbReference type="SUPFAM" id="SSF53218">
    <property type="entry name" value="Molybdenum cofactor biosynthesis proteins"/>
    <property type="match status" value="1"/>
</dbReference>
<dbReference type="InterPro" id="IPR005110">
    <property type="entry name" value="MoeA_linker/N"/>
</dbReference>
<keyword evidence="6" id="KW-0479">Metal-binding</keyword>
<gene>
    <name evidence="8" type="ORF">SAMN05444370_10664</name>
</gene>